<reference evidence="1 2" key="1">
    <citation type="submission" date="2024-09" db="EMBL/GenBank/DDBJ databases">
        <title>Itraconazole resistance in Madurella fahalii resulting from another homologue of gene encoding cytochrome P450 14-alpha sterol demethylase (CYP51).</title>
        <authorList>
            <person name="Yoshioka I."/>
            <person name="Fahal A.H."/>
            <person name="Kaneko S."/>
            <person name="Yaguchi T."/>
        </authorList>
    </citation>
    <scope>NUCLEOTIDE SEQUENCE [LARGE SCALE GENOMIC DNA]</scope>
    <source>
        <strain evidence="1 2">IFM 68171</strain>
    </source>
</reference>
<dbReference type="GeneID" id="98171026"/>
<protein>
    <submittedName>
        <fullName evidence="1">Uncharacterized protein</fullName>
    </submittedName>
</protein>
<evidence type="ECO:0000313" key="1">
    <source>
        <dbReference type="EMBL" id="GAB1310071.1"/>
    </source>
</evidence>
<dbReference type="Gene3D" id="1.10.510.10">
    <property type="entry name" value="Transferase(Phosphotransferase) domain 1"/>
    <property type="match status" value="1"/>
</dbReference>
<keyword evidence="2" id="KW-1185">Reference proteome</keyword>
<name>A0ABQ0FX34_9PEZI</name>
<organism evidence="1 2">
    <name type="scientific">Madurella fahalii</name>
    <dbReference type="NCBI Taxonomy" id="1157608"/>
    <lineage>
        <taxon>Eukaryota</taxon>
        <taxon>Fungi</taxon>
        <taxon>Dikarya</taxon>
        <taxon>Ascomycota</taxon>
        <taxon>Pezizomycotina</taxon>
        <taxon>Sordariomycetes</taxon>
        <taxon>Sordariomycetidae</taxon>
        <taxon>Sordariales</taxon>
        <taxon>Sordariales incertae sedis</taxon>
        <taxon>Madurella</taxon>
    </lineage>
</organism>
<dbReference type="InterPro" id="IPR011009">
    <property type="entry name" value="Kinase-like_dom_sf"/>
</dbReference>
<dbReference type="EMBL" id="BAAFSV010000001">
    <property type="protein sequence ID" value="GAB1310071.1"/>
    <property type="molecule type" value="Genomic_DNA"/>
</dbReference>
<dbReference type="SUPFAM" id="SSF56112">
    <property type="entry name" value="Protein kinase-like (PK-like)"/>
    <property type="match status" value="1"/>
</dbReference>
<gene>
    <name evidence="1" type="ORF">MFIFM68171_00281</name>
</gene>
<dbReference type="RefSeq" id="XP_070911804.1">
    <property type="nucleotide sequence ID" value="XM_071055703.1"/>
</dbReference>
<sequence length="129" mass="14840">MSVVGTSQYMAPECLYGHTPFMAEEGRQQTKKNIIHHHQTFSFPMRPVVSRRCRDLMASLITDKEYRLCSKRYCMKDLTSSTWYHPSASSGTGSSCKTRNCGTLDFAGRFVFPYDAEDIKAHKWFRSIP</sequence>
<proteinExistence type="predicted"/>
<dbReference type="Proteomes" id="UP001628179">
    <property type="component" value="Unassembled WGS sequence"/>
</dbReference>
<accession>A0ABQ0FX34</accession>
<dbReference type="PANTHER" id="PTHR22988">
    <property type="entry name" value="MYOTONIC DYSTROPHY S/T KINASE-RELATED"/>
    <property type="match status" value="1"/>
</dbReference>
<comment type="caution">
    <text evidence="1">The sequence shown here is derived from an EMBL/GenBank/DDBJ whole genome shotgun (WGS) entry which is preliminary data.</text>
</comment>
<dbReference type="InterPro" id="IPR050839">
    <property type="entry name" value="Rho-assoc_Ser/Thr_Kinase"/>
</dbReference>
<evidence type="ECO:0000313" key="2">
    <source>
        <dbReference type="Proteomes" id="UP001628179"/>
    </source>
</evidence>